<evidence type="ECO:0000313" key="7">
    <source>
        <dbReference type="EMBL" id="QIS31273.1"/>
    </source>
</evidence>
<dbReference type="PANTHER" id="PTHR30481">
    <property type="entry name" value="DNA ADENINE METHYLASE"/>
    <property type="match status" value="1"/>
</dbReference>
<proteinExistence type="inferred from homology"/>
<dbReference type="PANTHER" id="PTHR30481:SF2">
    <property type="entry name" value="SITE-SPECIFIC DNA-METHYLTRANSFERASE (ADENINE-SPECIFIC)"/>
    <property type="match status" value="1"/>
</dbReference>
<comment type="catalytic activity">
    <reaction evidence="6">
        <text>a 2'-deoxyadenosine in DNA + S-adenosyl-L-methionine = an N(6)-methyl-2'-deoxyadenosine in DNA + S-adenosyl-L-homocysteine + H(+)</text>
        <dbReference type="Rhea" id="RHEA:15197"/>
        <dbReference type="Rhea" id="RHEA-COMP:12418"/>
        <dbReference type="Rhea" id="RHEA-COMP:12419"/>
        <dbReference type="ChEBI" id="CHEBI:15378"/>
        <dbReference type="ChEBI" id="CHEBI:57856"/>
        <dbReference type="ChEBI" id="CHEBI:59789"/>
        <dbReference type="ChEBI" id="CHEBI:90615"/>
        <dbReference type="ChEBI" id="CHEBI:90616"/>
        <dbReference type="EC" id="2.1.1.72"/>
    </reaction>
</comment>
<dbReference type="Pfam" id="PF02086">
    <property type="entry name" value="MethyltransfD12"/>
    <property type="match status" value="1"/>
</dbReference>
<dbReference type="RefSeq" id="WP_080718180.1">
    <property type="nucleotide sequence ID" value="NZ_CP064071.1"/>
</dbReference>
<evidence type="ECO:0000256" key="4">
    <source>
        <dbReference type="ARBA" id="ARBA00022679"/>
    </source>
</evidence>
<dbReference type="GO" id="GO:0032259">
    <property type="term" value="P:methylation"/>
    <property type="evidence" value="ECO:0007669"/>
    <property type="project" value="UniProtKB-KW"/>
</dbReference>
<keyword evidence="7" id="KW-0614">Plasmid</keyword>
<evidence type="ECO:0000256" key="2">
    <source>
        <dbReference type="ARBA" id="ARBA00011900"/>
    </source>
</evidence>
<evidence type="ECO:0000256" key="5">
    <source>
        <dbReference type="ARBA" id="ARBA00022691"/>
    </source>
</evidence>
<dbReference type="PRINTS" id="PR00505">
    <property type="entry name" value="D12N6MTFRASE"/>
</dbReference>
<evidence type="ECO:0000256" key="1">
    <source>
        <dbReference type="ARBA" id="ARBA00006594"/>
    </source>
</evidence>
<evidence type="ECO:0000256" key="3">
    <source>
        <dbReference type="ARBA" id="ARBA00022603"/>
    </source>
</evidence>
<comment type="similarity">
    <text evidence="1">Belongs to the N(4)/N(6)-methyltransferase family.</text>
</comment>
<name>A0A6H0A142_LYSSH</name>
<geneLocation type="plasmid" evidence="7">
    <name>pSSII-1</name>
</geneLocation>
<dbReference type="SUPFAM" id="SSF53335">
    <property type="entry name" value="S-adenosyl-L-methionine-dependent methyltransferases"/>
    <property type="match status" value="1"/>
</dbReference>
<dbReference type="AlphaFoldDB" id="A0A6H0A142"/>
<organism evidence="7">
    <name type="scientific">Lysinibacillus sphaericus</name>
    <name type="common">Bacillus sphaericus</name>
    <dbReference type="NCBI Taxonomy" id="1421"/>
    <lineage>
        <taxon>Bacteria</taxon>
        <taxon>Bacillati</taxon>
        <taxon>Bacillota</taxon>
        <taxon>Bacilli</taxon>
        <taxon>Bacillales</taxon>
        <taxon>Bacillaceae</taxon>
        <taxon>Lysinibacillus</taxon>
    </lineage>
</organism>
<dbReference type="Gene3D" id="1.10.1020.10">
    <property type="entry name" value="Adenine-specific Methyltransferase, Domain 2"/>
    <property type="match status" value="1"/>
</dbReference>
<dbReference type="EMBL" id="MT075580">
    <property type="protein sequence ID" value="QIS31273.1"/>
    <property type="molecule type" value="Genomic_DNA"/>
</dbReference>
<keyword evidence="5" id="KW-0949">S-adenosyl-L-methionine</keyword>
<dbReference type="GO" id="GO:0009307">
    <property type="term" value="P:DNA restriction-modification system"/>
    <property type="evidence" value="ECO:0007669"/>
    <property type="project" value="InterPro"/>
</dbReference>
<dbReference type="InterPro" id="IPR012327">
    <property type="entry name" value="MeTrfase_D12"/>
</dbReference>
<dbReference type="InterPro" id="IPR023095">
    <property type="entry name" value="Ade_MeTrfase_dom_2"/>
</dbReference>
<dbReference type="GO" id="GO:0006298">
    <property type="term" value="P:mismatch repair"/>
    <property type="evidence" value="ECO:0007669"/>
    <property type="project" value="TreeGrafter"/>
</dbReference>
<dbReference type="GO" id="GO:0009007">
    <property type="term" value="F:site-specific DNA-methyltransferase (adenine-specific) activity"/>
    <property type="evidence" value="ECO:0007669"/>
    <property type="project" value="UniProtKB-EC"/>
</dbReference>
<dbReference type="GO" id="GO:0043565">
    <property type="term" value="F:sequence-specific DNA binding"/>
    <property type="evidence" value="ECO:0007669"/>
    <property type="project" value="TreeGrafter"/>
</dbReference>
<dbReference type="InterPro" id="IPR029063">
    <property type="entry name" value="SAM-dependent_MTases_sf"/>
</dbReference>
<reference evidence="7" key="1">
    <citation type="submission" date="2020-02" db="EMBL/GenBank/DDBJ databases">
        <authorList>
            <person name="Hu X."/>
            <person name="Yuan Z."/>
            <person name="Cheng J."/>
            <person name="Geng P."/>
        </authorList>
    </citation>
    <scope>NUCLEOTIDE SEQUENCE</scope>
    <source>
        <strain evidence="7">SSII-1</strain>
        <plasmid evidence="7">pSSII-1</plasmid>
    </source>
</reference>
<protein>
    <recommendedName>
        <fullName evidence="2">site-specific DNA-methyltransferase (adenine-specific)</fullName>
        <ecNumber evidence="2">2.1.1.72</ecNumber>
    </recommendedName>
</protein>
<dbReference type="GO" id="GO:1904047">
    <property type="term" value="F:S-adenosyl-L-methionine binding"/>
    <property type="evidence" value="ECO:0007669"/>
    <property type="project" value="TreeGrafter"/>
</dbReference>
<keyword evidence="4 7" id="KW-0808">Transferase</keyword>
<dbReference type="Gene3D" id="3.40.50.150">
    <property type="entry name" value="Vaccinia Virus protein VP39"/>
    <property type="match status" value="1"/>
</dbReference>
<sequence>MRYLEADHCSKPNNELINTYNKLQEELTTYQLHDISDQHLRKHYHLKLMGEKLDINSSIFIPNRFMCDFCSTVYDSKEELDHKDEGFWCEACDGFTYFNHTRPNHDRFILILEDPSEPALKQEYKTDIKLSSHLSPLRYPGGKSKLVNYLYSHLSESKRKTLYSPFVGGGSYELALLHSEIISQLKINDLDYGVFSLWWTMLHMPSELIYRIQNDIPSRNQYFAAQRNIKNKFKGQDMIEAAWDTLLVNRLAFSGIPKAHPLGGKNGTQSKLLARWSPKTLIKRIQAISEMADKITITCQDAYGFVEEAYWDTDGTIFVDPPYVSKGEALYNHYYTATDHKNLAFLLNHLYQGMPGADIIVTYDYNRLITDSYEYQTESHVIGRKYSI</sequence>
<dbReference type="EC" id="2.1.1.72" evidence="2"/>
<keyword evidence="3 7" id="KW-0489">Methyltransferase</keyword>
<accession>A0A6H0A142</accession>
<evidence type="ECO:0000256" key="6">
    <source>
        <dbReference type="ARBA" id="ARBA00047942"/>
    </source>
</evidence>